<proteinExistence type="predicted"/>
<organism evidence="1 2">
    <name type="scientific">Leptotrichia hofstadii F0254</name>
    <dbReference type="NCBI Taxonomy" id="634994"/>
    <lineage>
        <taxon>Bacteria</taxon>
        <taxon>Fusobacteriati</taxon>
        <taxon>Fusobacteriota</taxon>
        <taxon>Fusobacteriia</taxon>
        <taxon>Fusobacteriales</taxon>
        <taxon>Leptotrichiaceae</taxon>
        <taxon>Leptotrichia</taxon>
    </lineage>
</organism>
<accession>C9N0N7</accession>
<evidence type="ECO:0000313" key="1">
    <source>
        <dbReference type="EMBL" id="EEX73724.1"/>
    </source>
</evidence>
<gene>
    <name evidence="1" type="ORF">GCWU000323_02402</name>
</gene>
<evidence type="ECO:0000313" key="2">
    <source>
        <dbReference type="Proteomes" id="UP000006233"/>
    </source>
</evidence>
<dbReference type="STRING" id="634994.GCWU000323_02402"/>
<dbReference type="HOGENOM" id="CLU_1946158_0_0_0"/>
<dbReference type="AlphaFoldDB" id="C9N0N7"/>
<dbReference type="RefSeq" id="WP_006805695.1">
    <property type="nucleotide sequence ID" value="NZ_GG700633.1"/>
</dbReference>
<name>C9N0N7_9FUSO</name>
<comment type="caution">
    <text evidence="1">The sequence shown here is derived from an EMBL/GenBank/DDBJ whole genome shotgun (WGS) entry which is preliminary data.</text>
</comment>
<protein>
    <submittedName>
        <fullName evidence="1">Uncharacterized protein</fullName>
    </submittedName>
</protein>
<sequence>MENEKFLVLKEIFDFATEKFVTVIRKEFIEEISKPFTKVKYIDKINLNKYFENINKLDYFSILKICQENNLFVFIDNEDFEDSKVGIVTKLENKRLQLKILDKNFQFIEILNINYLDIHIFYITNYYYI</sequence>
<dbReference type="EMBL" id="ACVB02000026">
    <property type="protein sequence ID" value="EEX73724.1"/>
    <property type="molecule type" value="Genomic_DNA"/>
</dbReference>
<dbReference type="Proteomes" id="UP000006233">
    <property type="component" value="Unassembled WGS sequence"/>
</dbReference>
<reference evidence="1 2" key="1">
    <citation type="submission" date="2009-09" db="EMBL/GenBank/DDBJ databases">
        <authorList>
            <person name="Weinstock G."/>
            <person name="Sodergren E."/>
            <person name="Clifton S."/>
            <person name="Fulton L."/>
            <person name="Fulton B."/>
            <person name="Courtney L."/>
            <person name="Fronick C."/>
            <person name="Harrison M."/>
            <person name="Strong C."/>
            <person name="Farmer C."/>
            <person name="Delahaunty K."/>
            <person name="Markovic C."/>
            <person name="Hall O."/>
            <person name="Minx P."/>
            <person name="Tomlinson C."/>
            <person name="Mitreva M."/>
            <person name="Nelson J."/>
            <person name="Hou S."/>
            <person name="Wollam A."/>
            <person name="Pepin K.H."/>
            <person name="Johnson M."/>
            <person name="Bhonagiri V."/>
            <person name="Nash W.E."/>
            <person name="Warren W."/>
            <person name="Chinwalla A."/>
            <person name="Mardis E.R."/>
            <person name="Wilson R.K."/>
        </authorList>
    </citation>
    <scope>NUCLEOTIDE SEQUENCE [LARGE SCALE GENOMIC DNA]</scope>
    <source>
        <strain evidence="1 2">F0254</strain>
    </source>
</reference>